<proteinExistence type="predicted"/>
<dbReference type="Gene3D" id="3.30.420.280">
    <property type="match status" value="1"/>
</dbReference>
<accession>X0ZLV0</accession>
<dbReference type="AlphaFoldDB" id="X0ZLV0"/>
<name>X0ZLV0_9ZZZZ</name>
<reference evidence="1" key="1">
    <citation type="journal article" date="2014" name="Front. Microbiol.">
        <title>High frequency of phylogenetically diverse reductive dehalogenase-homologous genes in deep subseafloor sedimentary metagenomes.</title>
        <authorList>
            <person name="Kawai M."/>
            <person name="Futagami T."/>
            <person name="Toyoda A."/>
            <person name="Takaki Y."/>
            <person name="Nishi S."/>
            <person name="Hori S."/>
            <person name="Arai W."/>
            <person name="Tsubouchi T."/>
            <person name="Morono Y."/>
            <person name="Uchiyama I."/>
            <person name="Ito T."/>
            <person name="Fujiyama A."/>
            <person name="Inagaki F."/>
            <person name="Takami H."/>
        </authorList>
    </citation>
    <scope>NUCLEOTIDE SEQUENCE</scope>
    <source>
        <strain evidence="1">Expedition CK06-06</strain>
    </source>
</reference>
<gene>
    <name evidence="1" type="ORF">S01H4_10074</name>
</gene>
<comment type="caution">
    <text evidence="1">The sequence shown here is derived from an EMBL/GenBank/DDBJ whole genome shotgun (WGS) entry which is preliminary data.</text>
</comment>
<sequence length="241" mass="28456">MKNANGYYSIPDLVKKMYHLDNEAFDTEWLCKKPSRKHLVYSKFDENIHVINCDFNSSFPLALSNDWGGVDPFVVLVWQEIPGRGSVIVDEFYQDNIDNPRVIELCKSRKWWPYAQRKYGYGDPARQDLIREWRSAGILMQSTKSGLDDISMVRTRLAPMRGDPTLYINRKCKMTIWEFNHYRKDKNDHPLDRDNHAMDCVRYYIRGTYRGEAKRPRVSLGHSKDLLGRPLSKWPFWKGDK</sequence>
<protein>
    <recommendedName>
        <fullName evidence="2">Terminase large subunit gp17-like C-terminal domain-containing protein</fullName>
    </recommendedName>
</protein>
<evidence type="ECO:0008006" key="2">
    <source>
        <dbReference type="Google" id="ProtNLM"/>
    </source>
</evidence>
<organism evidence="1">
    <name type="scientific">marine sediment metagenome</name>
    <dbReference type="NCBI Taxonomy" id="412755"/>
    <lineage>
        <taxon>unclassified sequences</taxon>
        <taxon>metagenomes</taxon>
        <taxon>ecological metagenomes</taxon>
    </lineage>
</organism>
<dbReference type="EMBL" id="BART01003779">
    <property type="protein sequence ID" value="GAG61363.1"/>
    <property type="molecule type" value="Genomic_DNA"/>
</dbReference>
<evidence type="ECO:0000313" key="1">
    <source>
        <dbReference type="EMBL" id="GAG61363.1"/>
    </source>
</evidence>